<keyword evidence="4" id="KW-1185">Reference proteome</keyword>
<dbReference type="GeneID" id="106666252"/>
<dbReference type="OrthoDB" id="6609974at2759"/>
<dbReference type="AlphaFoldDB" id="A0A8I6RRH9"/>
<dbReference type="Proteomes" id="UP000494040">
    <property type="component" value="Unassembled WGS sequence"/>
</dbReference>
<feature type="compositionally biased region" description="Polar residues" evidence="1">
    <location>
        <begin position="216"/>
        <end position="245"/>
    </location>
</feature>
<keyword evidence="2" id="KW-0472">Membrane</keyword>
<evidence type="ECO:0000313" key="3">
    <source>
        <dbReference type="EnsemblMetazoa" id="XP_014248804.1"/>
    </source>
</evidence>
<accession>A0A8I6RRH9</accession>
<evidence type="ECO:0000256" key="2">
    <source>
        <dbReference type="SAM" id="Phobius"/>
    </source>
</evidence>
<sequence length="253" mass="28285">MSHCRNDRNFGRFWLKKFKKHITWFPKLAGLLIATIYFVAITLVHDSPYVWLSLTLVVILCLTTFACRSDKPILRFSRPRESNAQEDVPQTPQIWTTDVPPSYSFIMENQSIAPSVLLSQPGSPGTPPPTYGSVFKFPAPNQIIKTKETSITSPLMLRQVLGKNLFLSVSRQVSFENQLEKENPMQITRQNSETSIGDDISGIIIVCKPQRMMTSSLNSQNPAISSTNAPHSAPHSNECSATSSVETKESQKD</sequence>
<name>A0A8I6RRH9_CIMLE</name>
<evidence type="ECO:0000256" key="1">
    <source>
        <dbReference type="SAM" id="MobiDB-lite"/>
    </source>
</evidence>
<dbReference type="EnsemblMetazoa" id="XM_014393318.2">
    <property type="protein sequence ID" value="XP_014248804.1"/>
    <property type="gene ID" value="LOC106666252"/>
</dbReference>
<protein>
    <submittedName>
        <fullName evidence="3">Uncharacterized protein</fullName>
    </submittedName>
</protein>
<feature type="region of interest" description="Disordered" evidence="1">
    <location>
        <begin position="216"/>
        <end position="253"/>
    </location>
</feature>
<proteinExistence type="predicted"/>
<reference evidence="3" key="1">
    <citation type="submission" date="2022-01" db="UniProtKB">
        <authorList>
            <consortium name="EnsemblMetazoa"/>
        </authorList>
    </citation>
    <scope>IDENTIFICATION</scope>
</reference>
<dbReference type="KEGG" id="clec:106666252"/>
<keyword evidence="2" id="KW-0812">Transmembrane</keyword>
<evidence type="ECO:0000313" key="4">
    <source>
        <dbReference type="Proteomes" id="UP000494040"/>
    </source>
</evidence>
<keyword evidence="2" id="KW-1133">Transmembrane helix</keyword>
<feature type="transmembrane region" description="Helical" evidence="2">
    <location>
        <begin position="21"/>
        <end position="43"/>
    </location>
</feature>
<organism evidence="3 4">
    <name type="scientific">Cimex lectularius</name>
    <name type="common">Bed bug</name>
    <name type="synonym">Acanthia lectularia</name>
    <dbReference type="NCBI Taxonomy" id="79782"/>
    <lineage>
        <taxon>Eukaryota</taxon>
        <taxon>Metazoa</taxon>
        <taxon>Ecdysozoa</taxon>
        <taxon>Arthropoda</taxon>
        <taxon>Hexapoda</taxon>
        <taxon>Insecta</taxon>
        <taxon>Pterygota</taxon>
        <taxon>Neoptera</taxon>
        <taxon>Paraneoptera</taxon>
        <taxon>Hemiptera</taxon>
        <taxon>Heteroptera</taxon>
        <taxon>Panheteroptera</taxon>
        <taxon>Cimicomorpha</taxon>
        <taxon>Cimicidae</taxon>
        <taxon>Cimex</taxon>
    </lineage>
</organism>
<feature type="transmembrane region" description="Helical" evidence="2">
    <location>
        <begin position="49"/>
        <end position="67"/>
    </location>
</feature>
<dbReference type="RefSeq" id="XP_014248804.1">
    <property type="nucleotide sequence ID" value="XM_014393318.2"/>
</dbReference>